<dbReference type="AlphaFoldDB" id="A0A1H2PJ11"/>
<accession>A0A1H2PJ11</accession>
<keyword evidence="3" id="KW-1185">Reference proteome</keyword>
<dbReference type="Proteomes" id="UP000243719">
    <property type="component" value="Unassembled WGS sequence"/>
</dbReference>
<organism evidence="2 3">
    <name type="scientific">Chitinasiproducens palmae</name>
    <dbReference type="NCBI Taxonomy" id="1770053"/>
    <lineage>
        <taxon>Bacteria</taxon>
        <taxon>Pseudomonadati</taxon>
        <taxon>Pseudomonadota</taxon>
        <taxon>Betaproteobacteria</taxon>
        <taxon>Burkholderiales</taxon>
        <taxon>Burkholderiaceae</taxon>
        <taxon>Chitinasiproducens</taxon>
    </lineage>
</organism>
<evidence type="ECO:0000313" key="3">
    <source>
        <dbReference type="Proteomes" id="UP000243719"/>
    </source>
</evidence>
<evidence type="ECO:0000313" key="2">
    <source>
        <dbReference type="EMBL" id="SDV46257.1"/>
    </source>
</evidence>
<feature type="compositionally biased region" description="Low complexity" evidence="1">
    <location>
        <begin position="7"/>
        <end position="26"/>
    </location>
</feature>
<reference evidence="3" key="1">
    <citation type="submission" date="2016-09" db="EMBL/GenBank/DDBJ databases">
        <authorList>
            <person name="Varghese N."/>
            <person name="Submissions S."/>
        </authorList>
    </citation>
    <scope>NUCLEOTIDE SEQUENCE [LARGE SCALE GENOMIC DNA]</scope>
    <source>
        <strain evidence="3">JS23</strain>
    </source>
</reference>
<protein>
    <submittedName>
        <fullName evidence="2">Uncharacterized protein</fullName>
    </submittedName>
</protein>
<evidence type="ECO:0000256" key="1">
    <source>
        <dbReference type="SAM" id="MobiDB-lite"/>
    </source>
</evidence>
<proteinExistence type="predicted"/>
<sequence>MRIVGLPPMHAPASAPATPTWADASPVNAGSEHVVERPALSEEERRAWILAQFREEMMRRIFFPDPDAPDALPRLRPDGGD</sequence>
<name>A0A1H2PJ11_9BURK</name>
<feature type="region of interest" description="Disordered" evidence="1">
    <location>
        <begin position="1"/>
        <end position="41"/>
    </location>
</feature>
<gene>
    <name evidence="2" type="ORF">SAMN05216551_101207</name>
</gene>
<dbReference type="RefSeq" id="WP_091903683.1">
    <property type="nucleotide sequence ID" value="NZ_FNLO01000001.1"/>
</dbReference>
<dbReference type="STRING" id="1770053.SAMN05216551_101207"/>
<dbReference type="EMBL" id="FNLO01000001">
    <property type="protein sequence ID" value="SDV46257.1"/>
    <property type="molecule type" value="Genomic_DNA"/>
</dbReference>